<dbReference type="AlphaFoldDB" id="A0A6U5ZUD9"/>
<dbReference type="EMBL" id="HBKN01020149">
    <property type="protein sequence ID" value="CAE2300784.1"/>
    <property type="molecule type" value="Transcribed_RNA"/>
</dbReference>
<keyword evidence="5" id="KW-0788">Thiol protease</keyword>
<dbReference type="SUPFAM" id="SSF53182">
    <property type="entry name" value="Pyrrolidone carboxyl peptidase (pyroglutamate aminopeptidase)"/>
    <property type="match status" value="1"/>
</dbReference>
<dbReference type="FunFam" id="3.40.630.20:FF:000003">
    <property type="entry name" value="Pyrrolidone-carboxylate peptidase isoform A"/>
    <property type="match status" value="1"/>
</dbReference>
<evidence type="ECO:0000256" key="3">
    <source>
        <dbReference type="ARBA" id="ARBA00022670"/>
    </source>
</evidence>
<name>A0A6U5ZUD9_GUITH</name>
<dbReference type="PANTHER" id="PTHR23402:SF1">
    <property type="entry name" value="PYROGLUTAMYL-PEPTIDASE I"/>
    <property type="match status" value="1"/>
</dbReference>
<evidence type="ECO:0000256" key="4">
    <source>
        <dbReference type="ARBA" id="ARBA00022801"/>
    </source>
</evidence>
<accession>A0A6U5ZUD9</accession>
<dbReference type="GO" id="GO:0005829">
    <property type="term" value="C:cytosol"/>
    <property type="evidence" value="ECO:0007669"/>
    <property type="project" value="InterPro"/>
</dbReference>
<dbReference type="PIRSF" id="PIRSF015592">
    <property type="entry name" value="Prld-crbxl_pptds"/>
    <property type="match status" value="1"/>
</dbReference>
<reference evidence="7" key="1">
    <citation type="submission" date="2021-01" db="EMBL/GenBank/DDBJ databases">
        <authorList>
            <person name="Corre E."/>
            <person name="Pelletier E."/>
            <person name="Niang G."/>
            <person name="Scheremetjew M."/>
            <person name="Finn R."/>
            <person name="Kale V."/>
            <person name="Holt S."/>
            <person name="Cochrane G."/>
            <person name="Meng A."/>
            <person name="Brown T."/>
            <person name="Cohen L."/>
        </authorList>
    </citation>
    <scope>NUCLEOTIDE SEQUENCE</scope>
    <source>
        <strain evidence="7">CCMP 2712</strain>
    </source>
</reference>
<keyword evidence="4" id="KW-0378">Hydrolase</keyword>
<dbReference type="GO" id="GO:0006508">
    <property type="term" value="P:proteolysis"/>
    <property type="evidence" value="ECO:0007669"/>
    <property type="project" value="UniProtKB-KW"/>
</dbReference>
<dbReference type="Pfam" id="PF01470">
    <property type="entry name" value="Peptidase_C15"/>
    <property type="match status" value="1"/>
</dbReference>
<dbReference type="EMBL" id="HBKN01020147">
    <property type="protein sequence ID" value="CAE2300783.1"/>
    <property type="molecule type" value="Transcribed_RNA"/>
</dbReference>
<sequence>MKGQRRRKKARRVVFALTGFGKFDNVEINPTDVIVKKFPSYLEENPLPFEAAVDRCLVMEVSAEGCKERLSAMHKTCFRDHEDFRVWLHLGVAASKEEFQLEQVAWNEADFRCPDERGWQPSKQPIFSEDGPISQQMKSLLPIRRICSALRKNFRVKISCDPGRFVCNWIYYCSLRSCRTEDPEGSDSLFVHVPPFSCIEEGEQLKFIHNLICQIATNLTS</sequence>
<protein>
    <submittedName>
        <fullName evidence="7">Uncharacterized protein</fullName>
    </submittedName>
</protein>
<evidence type="ECO:0000313" key="6">
    <source>
        <dbReference type="EMBL" id="CAE2300783.1"/>
    </source>
</evidence>
<proteinExistence type="inferred from homology"/>
<keyword evidence="2" id="KW-0963">Cytoplasm</keyword>
<keyword evidence="3" id="KW-0645">Protease</keyword>
<organism evidence="7">
    <name type="scientific">Guillardia theta</name>
    <name type="common">Cryptophyte</name>
    <name type="synonym">Cryptomonas phi</name>
    <dbReference type="NCBI Taxonomy" id="55529"/>
    <lineage>
        <taxon>Eukaryota</taxon>
        <taxon>Cryptophyceae</taxon>
        <taxon>Pyrenomonadales</taxon>
        <taxon>Geminigeraceae</taxon>
        <taxon>Guillardia</taxon>
    </lineage>
</organism>
<gene>
    <name evidence="6" type="ORF">GTHE00462_LOCUS15856</name>
    <name evidence="7" type="ORF">GTHE00462_LOCUS15857</name>
</gene>
<dbReference type="InterPro" id="IPR016125">
    <property type="entry name" value="Peptidase_C15-like"/>
</dbReference>
<evidence type="ECO:0000256" key="5">
    <source>
        <dbReference type="ARBA" id="ARBA00022807"/>
    </source>
</evidence>
<comment type="similarity">
    <text evidence="1">Belongs to the peptidase C15 family.</text>
</comment>
<evidence type="ECO:0000256" key="1">
    <source>
        <dbReference type="ARBA" id="ARBA00006641"/>
    </source>
</evidence>
<dbReference type="Gene3D" id="3.40.630.20">
    <property type="entry name" value="Peptidase C15, pyroglutamyl peptidase I-like"/>
    <property type="match status" value="1"/>
</dbReference>
<evidence type="ECO:0000313" key="7">
    <source>
        <dbReference type="EMBL" id="CAE2300784.1"/>
    </source>
</evidence>
<dbReference type="InterPro" id="IPR036440">
    <property type="entry name" value="Peptidase_C15-like_sf"/>
</dbReference>
<evidence type="ECO:0000256" key="2">
    <source>
        <dbReference type="ARBA" id="ARBA00022490"/>
    </source>
</evidence>
<dbReference type="GO" id="GO:0016920">
    <property type="term" value="F:pyroglutamyl-peptidase activity"/>
    <property type="evidence" value="ECO:0007669"/>
    <property type="project" value="InterPro"/>
</dbReference>
<dbReference type="PANTHER" id="PTHR23402">
    <property type="entry name" value="PROTEASE FAMILY C15 PYROGLUTAMYL-PEPTIDASE I-RELATED"/>
    <property type="match status" value="1"/>
</dbReference>
<dbReference type="InterPro" id="IPR000816">
    <property type="entry name" value="Peptidase_C15"/>
</dbReference>